<reference evidence="2" key="2">
    <citation type="submission" date="2022-01" db="EMBL/GenBank/DDBJ databases">
        <authorList>
            <person name="Yamashiro T."/>
            <person name="Shiraishi A."/>
            <person name="Satake H."/>
            <person name="Nakayama K."/>
        </authorList>
    </citation>
    <scope>NUCLEOTIDE SEQUENCE</scope>
</reference>
<comment type="caution">
    <text evidence="2">The sequence shown here is derived from an EMBL/GenBank/DDBJ whole genome shotgun (WGS) entry which is preliminary data.</text>
</comment>
<name>A0ABQ5IRH2_9ASTR</name>
<feature type="compositionally biased region" description="Polar residues" evidence="1">
    <location>
        <begin position="70"/>
        <end position="98"/>
    </location>
</feature>
<sequence length="121" mass="13708">MKPLLEPQARTSFLIKIPLKTNVKTLDEIVQKVEKRPPGNSTYDGNGKAKIVGYPIGYPRPGKYQPPRPQRQSQEYKPNRTVNMATTQESSSAQLNNPSEAHFSARIELLQNQLNQVLMMM</sequence>
<evidence type="ECO:0000313" key="2">
    <source>
        <dbReference type="EMBL" id="GJU01818.1"/>
    </source>
</evidence>
<evidence type="ECO:0000256" key="1">
    <source>
        <dbReference type="SAM" id="MobiDB-lite"/>
    </source>
</evidence>
<reference evidence="2" key="1">
    <citation type="journal article" date="2022" name="Int. J. Mol. Sci.">
        <title>Draft Genome of Tanacetum Coccineum: Genomic Comparison of Closely Related Tanacetum-Family Plants.</title>
        <authorList>
            <person name="Yamashiro T."/>
            <person name="Shiraishi A."/>
            <person name="Nakayama K."/>
            <person name="Satake H."/>
        </authorList>
    </citation>
    <scope>NUCLEOTIDE SEQUENCE</scope>
</reference>
<proteinExistence type="predicted"/>
<feature type="region of interest" description="Disordered" evidence="1">
    <location>
        <begin position="35"/>
        <end position="98"/>
    </location>
</feature>
<evidence type="ECO:0000313" key="3">
    <source>
        <dbReference type="Proteomes" id="UP001151760"/>
    </source>
</evidence>
<organism evidence="2 3">
    <name type="scientific">Tanacetum coccineum</name>
    <dbReference type="NCBI Taxonomy" id="301880"/>
    <lineage>
        <taxon>Eukaryota</taxon>
        <taxon>Viridiplantae</taxon>
        <taxon>Streptophyta</taxon>
        <taxon>Embryophyta</taxon>
        <taxon>Tracheophyta</taxon>
        <taxon>Spermatophyta</taxon>
        <taxon>Magnoliopsida</taxon>
        <taxon>eudicotyledons</taxon>
        <taxon>Gunneridae</taxon>
        <taxon>Pentapetalae</taxon>
        <taxon>asterids</taxon>
        <taxon>campanulids</taxon>
        <taxon>Asterales</taxon>
        <taxon>Asteraceae</taxon>
        <taxon>Asteroideae</taxon>
        <taxon>Anthemideae</taxon>
        <taxon>Anthemidinae</taxon>
        <taxon>Tanacetum</taxon>
    </lineage>
</organism>
<protein>
    <submittedName>
        <fullName evidence="2">Uncharacterized protein</fullName>
    </submittedName>
</protein>
<dbReference type="Proteomes" id="UP001151760">
    <property type="component" value="Unassembled WGS sequence"/>
</dbReference>
<dbReference type="EMBL" id="BQNB010020999">
    <property type="protein sequence ID" value="GJU01818.1"/>
    <property type="molecule type" value="Genomic_DNA"/>
</dbReference>
<accession>A0ABQ5IRH2</accession>
<keyword evidence="3" id="KW-1185">Reference proteome</keyword>
<gene>
    <name evidence="2" type="ORF">Tco_1112156</name>
</gene>